<evidence type="ECO:0000313" key="1">
    <source>
        <dbReference type="EMBL" id="MDT2597424.1"/>
    </source>
</evidence>
<dbReference type="RefSeq" id="WP_311924848.1">
    <property type="nucleotide sequence ID" value="NZ_JARPYR010000021.1"/>
</dbReference>
<comment type="caution">
    <text evidence="1">The sequence shown here is derived from an EMBL/GenBank/DDBJ whole genome shotgun (WGS) entry which is preliminary data.</text>
</comment>
<keyword evidence="2" id="KW-1185">Reference proteome</keyword>
<organism evidence="1 2">
    <name type="scientific">Enterococcus dongliensis</name>
    <dbReference type="NCBI Taxonomy" id="2559925"/>
    <lineage>
        <taxon>Bacteria</taxon>
        <taxon>Bacillati</taxon>
        <taxon>Bacillota</taxon>
        <taxon>Bacilli</taxon>
        <taxon>Lactobacillales</taxon>
        <taxon>Enterococcaceae</taxon>
        <taxon>Enterococcus</taxon>
    </lineage>
</organism>
<proteinExistence type="predicted"/>
<dbReference type="Proteomes" id="UP001256547">
    <property type="component" value="Unassembled WGS sequence"/>
</dbReference>
<accession>A0ABU3ERD5</accession>
<name>A0ABU3ERD5_9ENTE</name>
<dbReference type="EMBL" id="JARPYR010000021">
    <property type="protein sequence ID" value="MDT2597424.1"/>
    <property type="molecule type" value="Genomic_DNA"/>
</dbReference>
<gene>
    <name evidence="1" type="ORF">P7D39_10470</name>
</gene>
<reference evidence="1 2" key="1">
    <citation type="submission" date="2023-03" db="EMBL/GenBank/DDBJ databases">
        <authorList>
            <person name="Shen W."/>
            <person name="Cai J."/>
        </authorList>
    </citation>
    <scope>NUCLEOTIDE SEQUENCE [LARGE SCALE GENOMIC DNA]</scope>
    <source>
        <strain evidence="1 2">P72-2</strain>
    </source>
</reference>
<evidence type="ECO:0000313" key="2">
    <source>
        <dbReference type="Proteomes" id="UP001256547"/>
    </source>
</evidence>
<sequence>MDKTFLEKRIRERAEEQFEKDYEHILNQIVHHPIFGKLKIKQEDKDIPIANFGCNYGYFNGDQESNSRNKHTNFDQVKEKVIEEYIKEETDRILERIGQLDYLYR</sequence>
<protein>
    <submittedName>
        <fullName evidence="1">Uncharacterized protein</fullName>
    </submittedName>
</protein>